<dbReference type="PANTHER" id="PTHR10357:SF179">
    <property type="entry name" value="NEUTRAL AND BASIC AMINO ACID TRANSPORT PROTEIN RBAT"/>
    <property type="match status" value="1"/>
</dbReference>
<reference evidence="3 4" key="1">
    <citation type="submission" date="2018-08" db="EMBL/GenBank/DDBJ databases">
        <title>Sequencing the genomes of 1000 actinobacteria strains.</title>
        <authorList>
            <person name="Klenk H.-P."/>
        </authorList>
    </citation>
    <scope>NUCLEOTIDE SEQUENCE [LARGE SCALE GENOMIC DNA]</scope>
    <source>
        <strain evidence="3 4">DSM 22891</strain>
    </source>
</reference>
<dbReference type="EMBL" id="QTUC01000001">
    <property type="protein sequence ID" value="REF36261.1"/>
    <property type="molecule type" value="Genomic_DNA"/>
</dbReference>
<comment type="caution">
    <text evidence="3">The sequence shown here is derived from an EMBL/GenBank/DDBJ whole genome shotgun (WGS) entry which is preliminary data.</text>
</comment>
<evidence type="ECO:0000256" key="1">
    <source>
        <dbReference type="ARBA" id="ARBA00008061"/>
    </source>
</evidence>
<gene>
    <name evidence="3" type="ORF">DFJ64_1667</name>
</gene>
<protein>
    <submittedName>
        <fullName evidence="3">Alpha-glucosidase</fullName>
    </submittedName>
</protein>
<dbReference type="OrthoDB" id="9043248at2"/>
<comment type="similarity">
    <text evidence="1">Belongs to the glycosyl hydrolase 13 family.</text>
</comment>
<evidence type="ECO:0000259" key="2">
    <source>
        <dbReference type="SMART" id="SM00642"/>
    </source>
</evidence>
<dbReference type="SUPFAM" id="SSF51445">
    <property type="entry name" value="(Trans)glycosidases"/>
    <property type="match status" value="1"/>
</dbReference>
<feature type="domain" description="Glycosyl hydrolase family 13 catalytic" evidence="2">
    <location>
        <begin position="79"/>
        <end position="480"/>
    </location>
</feature>
<organism evidence="3 4">
    <name type="scientific">Thermasporomyces composti</name>
    <dbReference type="NCBI Taxonomy" id="696763"/>
    <lineage>
        <taxon>Bacteria</taxon>
        <taxon>Bacillati</taxon>
        <taxon>Actinomycetota</taxon>
        <taxon>Actinomycetes</taxon>
        <taxon>Propionibacteriales</taxon>
        <taxon>Nocardioidaceae</taxon>
        <taxon>Thermasporomyces</taxon>
    </lineage>
</organism>
<dbReference type="GO" id="GO:0009313">
    <property type="term" value="P:oligosaccharide catabolic process"/>
    <property type="evidence" value="ECO:0007669"/>
    <property type="project" value="TreeGrafter"/>
</dbReference>
<dbReference type="SMART" id="SM00642">
    <property type="entry name" value="Aamy"/>
    <property type="match status" value="1"/>
</dbReference>
<evidence type="ECO:0000313" key="3">
    <source>
        <dbReference type="EMBL" id="REF36261.1"/>
    </source>
</evidence>
<dbReference type="Proteomes" id="UP000256485">
    <property type="component" value="Unassembled WGS sequence"/>
</dbReference>
<dbReference type="InterPro" id="IPR045857">
    <property type="entry name" value="O16G_dom_2"/>
</dbReference>
<proteinExistence type="inferred from homology"/>
<keyword evidence="4" id="KW-1185">Reference proteome</keyword>
<dbReference type="InterPro" id="IPR006047">
    <property type="entry name" value="GH13_cat_dom"/>
</dbReference>
<dbReference type="Pfam" id="PF00128">
    <property type="entry name" value="Alpha-amylase"/>
    <property type="match status" value="1"/>
</dbReference>
<evidence type="ECO:0000313" key="4">
    <source>
        <dbReference type="Proteomes" id="UP000256485"/>
    </source>
</evidence>
<dbReference type="PANTHER" id="PTHR10357">
    <property type="entry name" value="ALPHA-AMYLASE FAMILY MEMBER"/>
    <property type="match status" value="1"/>
</dbReference>
<sequence>MPPKITPTTIGTSRVTTDQLRPQAHVDPTASPTLDATTGVIADRAPATPRAVPQAAPSTAVTAPDLVAPGWWRDAVIYQVYVRSFHDANGDGIGDLEGVRAKLPYLAWLGVDGLWLNPFYPSPKHDHGYDVADYLDVDPEHGTLECFDRLVSDAHRLGMRVIIDIVPNHCSIEHPWFKAAVAAGPGSPERERFHFADGRGPNGELPPNNWRSIFGGPAWQRITEPDGSPGQWYLHTFAPEQADFNWRHPDVAAHFEHVLRFWFARGVDGVRIDVAHGLHKRAGLPDHQDAMADELTGNPINPYAWNQPEVHDVWRSWRRIAEEFTAATGRERVLIGEVGVLDPDQLALYQRPDELHQTFLFPFLQAAWGHADLRGVIDKALDTIARSGSAVTWVLNNHDQPRVVTRYAGGMPGGHPGDVELGTARARAAALLMLALPGAAYLYQGEELGLPEVVDIPASLRTDPMFHRTKGARAGRDGCRVPLPWAGTAPTLGFSVAESATPWLAQPTWFAELAVDRQLLDRTSMLHLYRQAITLRRTVPELSMDASGLRWLPTEDGVLAFLRGDRIACVVNCSDRPVAVPVQGELLLASHPDVDEKLPPNSAGWWLLPERTNRADA</sequence>
<dbReference type="InterPro" id="IPR017853">
    <property type="entry name" value="GH"/>
</dbReference>
<dbReference type="RefSeq" id="WP_115849926.1">
    <property type="nucleotide sequence ID" value="NZ_QTUC01000001.1"/>
</dbReference>
<name>A0A3D9VG34_THECX</name>
<dbReference type="AlphaFoldDB" id="A0A3D9VG34"/>
<dbReference type="GO" id="GO:0004556">
    <property type="term" value="F:alpha-amylase activity"/>
    <property type="evidence" value="ECO:0007669"/>
    <property type="project" value="TreeGrafter"/>
</dbReference>
<dbReference type="Gene3D" id="3.90.400.10">
    <property type="entry name" value="Oligo-1,6-glucosidase, Domain 2"/>
    <property type="match status" value="1"/>
</dbReference>
<dbReference type="Gene3D" id="3.20.20.80">
    <property type="entry name" value="Glycosidases"/>
    <property type="match status" value="1"/>
</dbReference>
<accession>A0A3D9VG34</accession>
<dbReference type="CDD" id="cd11332">
    <property type="entry name" value="AmyAc_OligoGlu_TS"/>
    <property type="match status" value="1"/>
</dbReference>